<dbReference type="PANTHER" id="PTHR43597">
    <property type="entry name" value="SULFUR ACCEPTOR PROTEIN CSDE"/>
    <property type="match status" value="1"/>
</dbReference>
<dbReference type="SUPFAM" id="SSF82649">
    <property type="entry name" value="SufE/NifU"/>
    <property type="match status" value="1"/>
</dbReference>
<dbReference type="Gene3D" id="3.90.1010.10">
    <property type="match status" value="1"/>
</dbReference>
<dbReference type="InterPro" id="IPR003808">
    <property type="entry name" value="Fe-S_metab-assoc_dom"/>
</dbReference>
<comment type="similarity">
    <text evidence="1">Belongs to the SufE family.</text>
</comment>
<gene>
    <name evidence="3" type="primary">sufE_3</name>
    <name evidence="3" type="ORF">CE91St30_22620</name>
</gene>
<evidence type="ECO:0000259" key="2">
    <source>
        <dbReference type="Pfam" id="PF02657"/>
    </source>
</evidence>
<evidence type="ECO:0000313" key="3">
    <source>
        <dbReference type="EMBL" id="BDE96929.1"/>
    </source>
</evidence>
<dbReference type="EMBL" id="AP025564">
    <property type="protein sequence ID" value="BDE96929.1"/>
    <property type="molecule type" value="Genomic_DNA"/>
</dbReference>
<dbReference type="RefSeq" id="WP_102377615.1">
    <property type="nucleotide sequence ID" value="NZ_AP025564.1"/>
</dbReference>
<accession>A0ABM7WKL2</accession>
<reference evidence="3 4" key="1">
    <citation type="submission" date="2022-01" db="EMBL/GenBank/DDBJ databases">
        <title>Novel bile acid biosynthetic pathways are enriched in the microbiome of centenarians.</title>
        <authorList>
            <person name="Sato Y."/>
            <person name="Atarashi K."/>
            <person name="Plichta R.D."/>
            <person name="Arai Y."/>
            <person name="Sasajima S."/>
            <person name="Kearney M.S."/>
            <person name="Suda W."/>
            <person name="Takeshita K."/>
            <person name="Sasaki T."/>
            <person name="Okamoto S."/>
            <person name="Skelly N.A."/>
            <person name="Okamura Y."/>
            <person name="Vlamakis H."/>
            <person name="Li Y."/>
            <person name="Tanoue T."/>
            <person name="Takei H."/>
            <person name="Nittono H."/>
            <person name="Narushima S."/>
            <person name="Irie J."/>
            <person name="Itoh H."/>
            <person name="Moriya K."/>
            <person name="Sugiura Y."/>
            <person name="Suematsu M."/>
            <person name="Moritoki N."/>
            <person name="Shibata S."/>
            <person name="Littman R.D."/>
            <person name="Fischbach A.M."/>
            <person name="Uwamino Y."/>
            <person name="Inoue T."/>
            <person name="Honda A."/>
            <person name="Hattori M."/>
            <person name="Murai T."/>
            <person name="Xavier J.R."/>
            <person name="Hirose N."/>
            <person name="Honda K."/>
        </authorList>
    </citation>
    <scope>NUCLEOTIDE SEQUENCE [LARGE SCALE GENOMIC DNA]</scope>
    <source>
        <strain evidence="3 4">CE91-St30</strain>
    </source>
</reference>
<evidence type="ECO:0000313" key="4">
    <source>
        <dbReference type="Proteomes" id="UP001320544"/>
    </source>
</evidence>
<evidence type="ECO:0000256" key="1">
    <source>
        <dbReference type="ARBA" id="ARBA00010282"/>
    </source>
</evidence>
<sequence length="175" mass="19374">MPGIKSNTKKNASEKGGADAYVETDDADTIAKREAELIDFLASFDDWLSVYSYLIDSTFYLDPFTNEDRKNAETVEDCQSATWILATVENGTVSIKVDSEALIVKGLAALLVRLLDGQPVDAVLESEIDFVSKTMLEQYLDAPRSKGLSAMHKTIVEQVRKFVKGQTFSRSTVSY</sequence>
<name>A0ABM7WKL2_9ACTN</name>
<dbReference type="PANTHER" id="PTHR43597:SF5">
    <property type="entry name" value="SUFE-LIKE PROTEIN 2, CHLOROPLASTIC"/>
    <property type="match status" value="1"/>
</dbReference>
<dbReference type="Proteomes" id="UP001320544">
    <property type="component" value="Chromosome"/>
</dbReference>
<organism evidence="3 4">
    <name type="scientific">Raoultibacter timonensis</name>
    <dbReference type="NCBI Taxonomy" id="1907662"/>
    <lineage>
        <taxon>Bacteria</taxon>
        <taxon>Bacillati</taxon>
        <taxon>Actinomycetota</taxon>
        <taxon>Coriobacteriia</taxon>
        <taxon>Eggerthellales</taxon>
        <taxon>Eggerthellaceae</taxon>
        <taxon>Raoultibacter</taxon>
    </lineage>
</organism>
<protein>
    <submittedName>
        <fullName evidence="3">Fe-S metabolism protein SufE</fullName>
    </submittedName>
</protein>
<proteinExistence type="inferred from homology"/>
<keyword evidence="4" id="KW-1185">Reference proteome</keyword>
<dbReference type="Pfam" id="PF02657">
    <property type="entry name" value="SufE"/>
    <property type="match status" value="1"/>
</dbReference>
<feature type="domain" description="Fe-S metabolism associated" evidence="2">
    <location>
        <begin position="41"/>
        <end position="157"/>
    </location>
</feature>